<dbReference type="SUPFAM" id="SSF47473">
    <property type="entry name" value="EF-hand"/>
    <property type="match status" value="1"/>
</dbReference>
<name>A0ABD0JVP3_9CAEN</name>
<proteinExistence type="predicted"/>
<dbReference type="Gene3D" id="1.10.238.10">
    <property type="entry name" value="EF-hand"/>
    <property type="match status" value="1"/>
</dbReference>
<evidence type="ECO:0008006" key="3">
    <source>
        <dbReference type="Google" id="ProtNLM"/>
    </source>
</evidence>
<gene>
    <name evidence="1" type="ORF">BaRGS_00029810</name>
</gene>
<protein>
    <recommendedName>
        <fullName evidence="3">EF-hand domain-containing protein</fullName>
    </recommendedName>
</protein>
<dbReference type="EMBL" id="JACVVK020000314">
    <property type="protein sequence ID" value="KAK7478943.1"/>
    <property type="molecule type" value="Genomic_DNA"/>
</dbReference>
<dbReference type="AlphaFoldDB" id="A0ABD0JVP3"/>
<evidence type="ECO:0000313" key="1">
    <source>
        <dbReference type="EMBL" id="KAK7478943.1"/>
    </source>
</evidence>
<reference evidence="1 2" key="1">
    <citation type="journal article" date="2023" name="Sci. Data">
        <title>Genome assembly of the Korean intertidal mud-creeper Batillaria attramentaria.</title>
        <authorList>
            <person name="Patra A.K."/>
            <person name="Ho P.T."/>
            <person name="Jun S."/>
            <person name="Lee S.J."/>
            <person name="Kim Y."/>
            <person name="Won Y.J."/>
        </authorList>
    </citation>
    <scope>NUCLEOTIDE SEQUENCE [LARGE SCALE GENOMIC DNA]</scope>
    <source>
        <strain evidence="1">Wonlab-2016</strain>
    </source>
</reference>
<dbReference type="InterPro" id="IPR011992">
    <property type="entry name" value="EF-hand-dom_pair"/>
</dbReference>
<accession>A0ABD0JVP3</accession>
<keyword evidence="2" id="KW-1185">Reference proteome</keyword>
<sequence>MAHRKKFVNPHKFERRVAGLSRDSKLSKDLVKQLMHYFNSITINPPGKMNRNMFRMEFTMRFNLMDEFTLDNLYRCFDFKNRGAIMQEDYIRGMGSFLSDDLDTQTRLAFNVSTEVDKNILVHF</sequence>
<dbReference type="Proteomes" id="UP001519460">
    <property type="component" value="Unassembled WGS sequence"/>
</dbReference>
<organism evidence="1 2">
    <name type="scientific">Batillaria attramentaria</name>
    <dbReference type="NCBI Taxonomy" id="370345"/>
    <lineage>
        <taxon>Eukaryota</taxon>
        <taxon>Metazoa</taxon>
        <taxon>Spiralia</taxon>
        <taxon>Lophotrochozoa</taxon>
        <taxon>Mollusca</taxon>
        <taxon>Gastropoda</taxon>
        <taxon>Caenogastropoda</taxon>
        <taxon>Sorbeoconcha</taxon>
        <taxon>Cerithioidea</taxon>
        <taxon>Batillariidae</taxon>
        <taxon>Batillaria</taxon>
    </lineage>
</organism>
<evidence type="ECO:0000313" key="2">
    <source>
        <dbReference type="Proteomes" id="UP001519460"/>
    </source>
</evidence>
<comment type="caution">
    <text evidence="1">The sequence shown here is derived from an EMBL/GenBank/DDBJ whole genome shotgun (WGS) entry which is preliminary data.</text>
</comment>